<evidence type="ECO:0000313" key="3">
    <source>
        <dbReference type="Proteomes" id="UP000271162"/>
    </source>
</evidence>
<keyword evidence="3" id="KW-1185">Reference proteome</keyword>
<evidence type="ECO:0000313" key="2">
    <source>
        <dbReference type="EMBL" id="VDL71065.1"/>
    </source>
</evidence>
<proteinExistence type="predicted"/>
<dbReference type="GO" id="GO:0003824">
    <property type="term" value="F:catalytic activity"/>
    <property type="evidence" value="ECO:0007669"/>
    <property type="project" value="InterPro"/>
</dbReference>
<feature type="domain" description="Endonuclease/exonuclease/phosphatase" evidence="1">
    <location>
        <begin position="22"/>
        <end position="238"/>
    </location>
</feature>
<dbReference type="PANTHER" id="PTHR23227:SF83">
    <property type="entry name" value="ENDONUCLEASE_EXONUCLEASE_PHOSPHATASE DOMAIN-CONTAINING PROTEIN"/>
    <property type="match status" value="1"/>
</dbReference>
<dbReference type="Proteomes" id="UP000271162">
    <property type="component" value="Unassembled WGS sequence"/>
</dbReference>
<dbReference type="InterPro" id="IPR005135">
    <property type="entry name" value="Endo/exonuclease/phosphatase"/>
</dbReference>
<gene>
    <name evidence="2" type="ORF">NBR_LOCUS7476</name>
</gene>
<dbReference type="InterPro" id="IPR036691">
    <property type="entry name" value="Endo/exonu/phosph_ase_sf"/>
</dbReference>
<dbReference type="SUPFAM" id="SSF56219">
    <property type="entry name" value="DNase I-like"/>
    <property type="match status" value="1"/>
</dbReference>
<dbReference type="Pfam" id="PF03372">
    <property type="entry name" value="Exo_endo_phos"/>
    <property type="match status" value="1"/>
</dbReference>
<dbReference type="PANTHER" id="PTHR23227">
    <property type="entry name" value="BUCENTAUR RELATED"/>
    <property type="match status" value="1"/>
</dbReference>
<accession>A0A0N4XX07</accession>
<sequence>MDTRSCGKLDIASDVVTLQIGTLNVGTLSGKSREVADLMKRRKIQILCLQETRWKGEKAKEIGEGIKLFYKGEDGRKNGVGIAISESVKDSVSAVQRISDRIMSVRIDAKEGSWTVVSVYAPQTGCPDKEKDEFYEALDDVIRSVPEDDFLTIAGDLNGHVGTDRRGVERVHGGRGVGSKNGDGERILDLAVAHDLAICSTFFAKRESQKMTYNSGGRKTEVDHILVRRRALKTVRDVKVLPIEDVATQHRPLVADLNVILPPKVKVRTEPRIRWWKLRGPEQSELKRRVVVAGLPNPDGPVNETWRLAARTILQCAKDVLGETKGGQKGERAAWFWNDEVQKAVREKKNAFKTWQTSGLLEDR</sequence>
<dbReference type="EMBL" id="UYSL01019892">
    <property type="protein sequence ID" value="VDL71065.1"/>
    <property type="molecule type" value="Genomic_DNA"/>
</dbReference>
<dbReference type="AlphaFoldDB" id="A0A0N4XX07"/>
<dbReference type="CDD" id="cd09076">
    <property type="entry name" value="L1-EN"/>
    <property type="match status" value="1"/>
</dbReference>
<protein>
    <submittedName>
        <fullName evidence="4">Endo/exonuclease/phosphatase domain-containing protein</fullName>
    </submittedName>
</protein>
<evidence type="ECO:0000313" key="4">
    <source>
        <dbReference type="WBParaSite" id="NBR_0000747501-mRNA-1"/>
    </source>
</evidence>
<dbReference type="WBParaSite" id="NBR_0000747501-mRNA-1">
    <property type="protein sequence ID" value="NBR_0000747501-mRNA-1"/>
    <property type="gene ID" value="NBR_0000747501"/>
</dbReference>
<dbReference type="InterPro" id="IPR027124">
    <property type="entry name" value="Swc5/CFDP1/2"/>
</dbReference>
<reference evidence="2 3" key="2">
    <citation type="submission" date="2018-11" db="EMBL/GenBank/DDBJ databases">
        <authorList>
            <consortium name="Pathogen Informatics"/>
        </authorList>
    </citation>
    <scope>NUCLEOTIDE SEQUENCE [LARGE SCALE GENOMIC DNA]</scope>
</reference>
<evidence type="ECO:0000259" key="1">
    <source>
        <dbReference type="Pfam" id="PF03372"/>
    </source>
</evidence>
<dbReference type="OMA" id="VGCEMEE"/>
<reference evidence="4" key="1">
    <citation type="submission" date="2017-02" db="UniProtKB">
        <authorList>
            <consortium name="WormBaseParasite"/>
        </authorList>
    </citation>
    <scope>IDENTIFICATION</scope>
</reference>
<dbReference type="STRING" id="27835.A0A0N4XX07"/>
<dbReference type="Gene3D" id="3.60.10.10">
    <property type="entry name" value="Endonuclease/exonuclease/phosphatase"/>
    <property type="match status" value="1"/>
</dbReference>
<organism evidence="4">
    <name type="scientific">Nippostrongylus brasiliensis</name>
    <name type="common">Rat hookworm</name>
    <dbReference type="NCBI Taxonomy" id="27835"/>
    <lineage>
        <taxon>Eukaryota</taxon>
        <taxon>Metazoa</taxon>
        <taxon>Ecdysozoa</taxon>
        <taxon>Nematoda</taxon>
        <taxon>Chromadorea</taxon>
        <taxon>Rhabditida</taxon>
        <taxon>Rhabditina</taxon>
        <taxon>Rhabditomorpha</taxon>
        <taxon>Strongyloidea</taxon>
        <taxon>Heligmosomidae</taxon>
        <taxon>Nippostrongylus</taxon>
    </lineage>
</organism>
<name>A0A0N4XX07_NIPBR</name>